<evidence type="ECO:0000313" key="2">
    <source>
        <dbReference type="Proteomes" id="UP000193804"/>
    </source>
</evidence>
<gene>
    <name evidence="1" type="ORF">SAMN05661096_00018</name>
</gene>
<keyword evidence="2" id="KW-1185">Reference proteome</keyword>
<evidence type="ECO:0008006" key="3">
    <source>
        <dbReference type="Google" id="ProtNLM"/>
    </source>
</evidence>
<reference evidence="2" key="1">
    <citation type="submission" date="2017-04" db="EMBL/GenBank/DDBJ databases">
        <authorList>
            <person name="Varghese N."/>
            <person name="Submissions S."/>
        </authorList>
    </citation>
    <scope>NUCLEOTIDE SEQUENCE [LARGE SCALE GENOMIC DNA]</scope>
    <source>
        <strain evidence="2">DSM 4125</strain>
    </source>
</reference>
<dbReference type="EMBL" id="FXAW01000001">
    <property type="protein sequence ID" value="SMG07213.1"/>
    <property type="molecule type" value="Genomic_DNA"/>
</dbReference>
<sequence>MLLKVNKEPMRTTIIVSIMLLLLDKPVFGQNSPIVKKDSINVFTSGLFMSKGQGEIKFYNNLHTQIEPQLNTLDRRSSFNSSFFQVTIGSNKNINYGIDFIYKSNITNDEGSSSPFTVFELMNKSIRNISMGNEFTTNFQHGLTHIGGKVRVKPFKNKRFTFQQNVYISTGQLNEGHIINSDLFYERIIQNRFMVFGNIGAWYPLAGDIFPYARVFAGTLLAKRLGPFVMINLPYELGAGTKLFITRKIELEFMYTYWLPIESIVGRNKPTSINFGLRLTNFNNF</sequence>
<name>A0A1X7HZT8_9BACT</name>
<proteinExistence type="predicted"/>
<accession>A0A1X7HZT8</accession>
<dbReference type="AlphaFoldDB" id="A0A1X7HZT8"/>
<evidence type="ECO:0000313" key="1">
    <source>
        <dbReference type="EMBL" id="SMG07213.1"/>
    </source>
</evidence>
<organism evidence="1 2">
    <name type="scientific">Marivirga sericea</name>
    <dbReference type="NCBI Taxonomy" id="1028"/>
    <lineage>
        <taxon>Bacteria</taxon>
        <taxon>Pseudomonadati</taxon>
        <taxon>Bacteroidota</taxon>
        <taxon>Cytophagia</taxon>
        <taxon>Cytophagales</taxon>
        <taxon>Marivirgaceae</taxon>
        <taxon>Marivirga</taxon>
    </lineage>
</organism>
<dbReference type="Proteomes" id="UP000193804">
    <property type="component" value="Unassembled WGS sequence"/>
</dbReference>
<protein>
    <recommendedName>
        <fullName evidence="3">MetA-pathway of phenol degradation</fullName>
    </recommendedName>
</protein>